<dbReference type="InterPro" id="IPR029339">
    <property type="entry name" value="FAM219"/>
</dbReference>
<organism evidence="2 3">
    <name type="scientific">Taenia crassiceps</name>
    <dbReference type="NCBI Taxonomy" id="6207"/>
    <lineage>
        <taxon>Eukaryota</taxon>
        <taxon>Metazoa</taxon>
        <taxon>Spiralia</taxon>
        <taxon>Lophotrochozoa</taxon>
        <taxon>Platyhelminthes</taxon>
        <taxon>Cestoda</taxon>
        <taxon>Eucestoda</taxon>
        <taxon>Cyclophyllidea</taxon>
        <taxon>Taeniidae</taxon>
        <taxon>Taenia</taxon>
    </lineage>
</organism>
<comment type="caution">
    <text evidence="2">The sequence shown here is derived from an EMBL/GenBank/DDBJ whole genome shotgun (WGS) entry which is preliminary data.</text>
</comment>
<protein>
    <submittedName>
        <fullName evidence="2">Uncharacterized protein</fullName>
    </submittedName>
</protein>
<sequence>MITCSNSPGIFKLPCQTRRTLEMNSKCEALVTPKPSASQKDKLSGKGRRYNLLSRDRLNVPIRNKVGRYLNELSDEQSQRLISISSDEDVSADIYNTHFMSSLAGDEMIEMLRQDGYNLDRSTTTVPDYPDLDLVLPHVITEQRSIFTCFSCCCRWSSCSFM</sequence>
<name>A0ABR4QMF4_9CEST</name>
<dbReference type="Pfam" id="PF15260">
    <property type="entry name" value="FAM219A"/>
    <property type="match status" value="1"/>
</dbReference>
<evidence type="ECO:0000313" key="3">
    <source>
        <dbReference type="Proteomes" id="UP001651158"/>
    </source>
</evidence>
<accession>A0ABR4QMF4</accession>
<dbReference type="Proteomes" id="UP001651158">
    <property type="component" value="Unassembled WGS sequence"/>
</dbReference>
<reference evidence="2 3" key="1">
    <citation type="journal article" date="2022" name="Front. Cell. Infect. Microbiol.">
        <title>The Genomes of Two Strains of Taenia crassiceps the Animal Model for the Study of Human Cysticercosis.</title>
        <authorList>
            <person name="Bobes R.J."/>
            <person name="Estrada K."/>
            <person name="Rios-Valencia D.G."/>
            <person name="Calderon-Gallegos A."/>
            <person name="de la Torre P."/>
            <person name="Carrero J.C."/>
            <person name="Sanchez-Flores A."/>
            <person name="Laclette J.P."/>
        </authorList>
    </citation>
    <scope>NUCLEOTIDE SEQUENCE [LARGE SCALE GENOMIC DNA]</scope>
    <source>
        <strain evidence="2">WFUcys</strain>
    </source>
</reference>
<keyword evidence="3" id="KW-1185">Reference proteome</keyword>
<proteinExistence type="inferred from homology"/>
<evidence type="ECO:0000313" key="2">
    <source>
        <dbReference type="EMBL" id="KAL5110804.1"/>
    </source>
</evidence>
<gene>
    <name evidence="2" type="ORF">TcWFU_008512</name>
</gene>
<dbReference type="EMBL" id="JAKROA010000002">
    <property type="protein sequence ID" value="KAL5110804.1"/>
    <property type="molecule type" value="Genomic_DNA"/>
</dbReference>
<evidence type="ECO:0000256" key="1">
    <source>
        <dbReference type="ARBA" id="ARBA00010549"/>
    </source>
</evidence>
<comment type="similarity">
    <text evidence="1">Belongs to the FAM219 family.</text>
</comment>